<feature type="transmembrane region" description="Helical" evidence="1">
    <location>
        <begin position="66"/>
        <end position="88"/>
    </location>
</feature>
<accession>A0A8U0IH89</accession>
<evidence type="ECO:0000313" key="4">
    <source>
        <dbReference type="Proteomes" id="UP000830434"/>
    </source>
</evidence>
<keyword evidence="1" id="KW-1133">Transmembrane helix</keyword>
<dbReference type="KEGG" id="haxz:M0R88_13005"/>
<protein>
    <recommendedName>
        <fullName evidence="2">DUF5658 domain-containing protein</fullName>
    </recommendedName>
</protein>
<dbReference type="Proteomes" id="UP000830434">
    <property type="component" value="Chromosome"/>
</dbReference>
<dbReference type="InterPro" id="IPR043717">
    <property type="entry name" value="DUF5658"/>
</dbReference>
<feature type="transmembrane region" description="Helical" evidence="1">
    <location>
        <begin position="21"/>
        <end position="46"/>
    </location>
</feature>
<evidence type="ECO:0000259" key="2">
    <source>
        <dbReference type="Pfam" id="PF18902"/>
    </source>
</evidence>
<feature type="transmembrane region" description="Helical" evidence="1">
    <location>
        <begin position="95"/>
        <end position="116"/>
    </location>
</feature>
<keyword evidence="1" id="KW-0472">Membrane</keyword>
<gene>
    <name evidence="3" type="ORF">M0R88_13005</name>
</gene>
<keyword evidence="1" id="KW-0812">Transmembrane</keyword>
<proteinExistence type="predicted"/>
<dbReference type="Pfam" id="PF18902">
    <property type="entry name" value="DUF5658"/>
    <property type="match status" value="1"/>
</dbReference>
<name>A0A8U0IH89_9EURY</name>
<dbReference type="GeneID" id="72190790"/>
<dbReference type="RefSeq" id="WP_248653931.1">
    <property type="nucleotide sequence ID" value="NZ_CP096658.1"/>
</dbReference>
<evidence type="ECO:0000256" key="1">
    <source>
        <dbReference type="SAM" id="Phobius"/>
    </source>
</evidence>
<organism evidence="3 4">
    <name type="scientific">Halorussus gelatinilyticus</name>
    <dbReference type="NCBI Taxonomy" id="2937524"/>
    <lineage>
        <taxon>Archaea</taxon>
        <taxon>Methanobacteriati</taxon>
        <taxon>Methanobacteriota</taxon>
        <taxon>Stenosarchaea group</taxon>
        <taxon>Halobacteria</taxon>
        <taxon>Halobacteriales</taxon>
        <taxon>Haladaptataceae</taxon>
        <taxon>Halorussus</taxon>
    </lineage>
</organism>
<dbReference type="EMBL" id="CP096658">
    <property type="protein sequence ID" value="UPV99438.1"/>
    <property type="molecule type" value="Genomic_DNA"/>
</dbReference>
<dbReference type="AlphaFoldDB" id="A0A8U0IH89"/>
<sequence>MTSRQWATLDGTPFEGRADRFYWLWIIATTTYGVGDVVTTVTLLYFDSSVGEANVLLRAAVAEFGLAGLVGLKLGVFGVCLGLQLAAIGDTDDPVVVYGPPAILAAFGGFTTAFNLRLLLG</sequence>
<keyword evidence="4" id="KW-1185">Reference proteome</keyword>
<evidence type="ECO:0000313" key="3">
    <source>
        <dbReference type="EMBL" id="UPV99438.1"/>
    </source>
</evidence>
<feature type="domain" description="DUF5658" evidence="2">
    <location>
        <begin position="27"/>
        <end position="120"/>
    </location>
</feature>
<reference evidence="3" key="1">
    <citation type="submission" date="2022-04" db="EMBL/GenBank/DDBJ databases">
        <title>Diverse halophilic archaea isolated from saline environments.</title>
        <authorList>
            <person name="Cui H.-L."/>
        </authorList>
    </citation>
    <scope>NUCLEOTIDE SEQUENCE</scope>
    <source>
        <strain evidence="3">XZYJT40</strain>
    </source>
</reference>